<dbReference type="Proteomes" id="UP000214720">
    <property type="component" value="Unassembled WGS sequence"/>
</dbReference>
<dbReference type="AlphaFoldDB" id="A0A226X4W3"/>
<evidence type="ECO:0000256" key="3">
    <source>
        <dbReference type="ARBA" id="ARBA00022490"/>
    </source>
</evidence>
<sequence>MVELTLPIIEENTTEMTNTGYRALLAQREALEKQIEELKNAERGDAIDWILEQMALFDVKPEDLAPHRGRGPRKQSGPVAAKYRDPASGATWSGRGKPPRWIAGQEREKFAIND</sequence>
<comment type="similarity">
    <text evidence="2">Belongs to the histone-like protein H-NS family.</text>
</comment>
<evidence type="ECO:0000259" key="6">
    <source>
        <dbReference type="SMART" id="SM00528"/>
    </source>
</evidence>
<gene>
    <name evidence="7" type="ORF">BSU04_13975</name>
</gene>
<organism evidence="7 8">
    <name type="scientific">Caballeronia sordidicola</name>
    <name type="common">Burkholderia sordidicola</name>
    <dbReference type="NCBI Taxonomy" id="196367"/>
    <lineage>
        <taxon>Bacteria</taxon>
        <taxon>Pseudomonadati</taxon>
        <taxon>Pseudomonadota</taxon>
        <taxon>Betaproteobacteria</taxon>
        <taxon>Burkholderiales</taxon>
        <taxon>Burkholderiaceae</taxon>
        <taxon>Caballeronia</taxon>
    </lineage>
</organism>
<evidence type="ECO:0000256" key="2">
    <source>
        <dbReference type="ARBA" id="ARBA00010610"/>
    </source>
</evidence>
<keyword evidence="3" id="KW-0963">Cytoplasm</keyword>
<evidence type="ECO:0000256" key="1">
    <source>
        <dbReference type="ARBA" id="ARBA00004453"/>
    </source>
</evidence>
<dbReference type="PANTHER" id="PTHR38097:SF2">
    <property type="entry name" value="DNA-BINDING PROTEIN STPA"/>
    <property type="match status" value="1"/>
</dbReference>
<dbReference type="RefSeq" id="WP_373452828.1">
    <property type="nucleotide sequence ID" value="NZ_MTHB01000081.1"/>
</dbReference>
<feature type="region of interest" description="Disordered" evidence="5">
    <location>
        <begin position="63"/>
        <end position="114"/>
    </location>
</feature>
<evidence type="ECO:0000313" key="7">
    <source>
        <dbReference type="EMBL" id="OXC78030.1"/>
    </source>
</evidence>
<comment type="caution">
    <text evidence="7">The sequence shown here is derived from an EMBL/GenBank/DDBJ whole genome shotgun (WGS) entry which is preliminary data.</text>
</comment>
<proteinExistence type="inferred from homology"/>
<evidence type="ECO:0000256" key="4">
    <source>
        <dbReference type="ARBA" id="ARBA00023125"/>
    </source>
</evidence>
<dbReference type="EMBL" id="MTHB01000081">
    <property type="protein sequence ID" value="OXC78030.1"/>
    <property type="molecule type" value="Genomic_DNA"/>
</dbReference>
<dbReference type="GO" id="GO:0003677">
    <property type="term" value="F:DNA binding"/>
    <property type="evidence" value="ECO:0007669"/>
    <property type="project" value="UniProtKB-KW"/>
</dbReference>
<dbReference type="Pfam" id="PF00816">
    <property type="entry name" value="Histone_HNS"/>
    <property type="match status" value="1"/>
</dbReference>
<comment type="subcellular location">
    <subcellularLocation>
        <location evidence="1">Cytoplasm</location>
        <location evidence="1">Nucleoid</location>
    </subcellularLocation>
</comment>
<dbReference type="GO" id="GO:0009295">
    <property type="term" value="C:nucleoid"/>
    <property type="evidence" value="ECO:0007669"/>
    <property type="project" value="UniProtKB-SubCell"/>
</dbReference>
<evidence type="ECO:0000256" key="5">
    <source>
        <dbReference type="SAM" id="MobiDB-lite"/>
    </source>
</evidence>
<dbReference type="SMART" id="SM00528">
    <property type="entry name" value="HNS"/>
    <property type="match status" value="1"/>
</dbReference>
<feature type="compositionally biased region" description="Basic and acidic residues" evidence="5">
    <location>
        <begin position="105"/>
        <end position="114"/>
    </location>
</feature>
<dbReference type="PANTHER" id="PTHR38097">
    <property type="match status" value="1"/>
</dbReference>
<accession>A0A226X4W3</accession>
<keyword evidence="4 7" id="KW-0238">DNA-binding</keyword>
<evidence type="ECO:0000313" key="8">
    <source>
        <dbReference type="Proteomes" id="UP000214720"/>
    </source>
</evidence>
<protein>
    <submittedName>
        <fullName evidence="7">DNA-binding protein H-NS</fullName>
    </submittedName>
</protein>
<reference evidence="8" key="1">
    <citation type="submission" date="2017-01" db="EMBL/GenBank/DDBJ databases">
        <title>Genome Analysis of Deinococcus marmoris KOPRI26562.</title>
        <authorList>
            <person name="Kim J.H."/>
            <person name="Oh H.-M."/>
        </authorList>
    </citation>
    <scope>NUCLEOTIDE SEQUENCE [LARGE SCALE GENOMIC DNA]</scope>
    <source>
        <strain evidence="8">PAMC 26633</strain>
    </source>
</reference>
<dbReference type="Gene3D" id="4.10.430.30">
    <property type="match status" value="1"/>
</dbReference>
<feature type="domain" description="DNA-binding protein H-NS-like C-terminal" evidence="6">
    <location>
        <begin position="73"/>
        <end position="112"/>
    </location>
</feature>
<name>A0A226X4W3_CABSO</name>
<dbReference type="SUPFAM" id="SSF81273">
    <property type="entry name" value="H-NS histone-like proteins"/>
    <property type="match status" value="1"/>
</dbReference>
<dbReference type="InterPro" id="IPR027444">
    <property type="entry name" value="H-NS_C_dom"/>
</dbReference>